<proteinExistence type="predicted"/>
<dbReference type="CDD" id="cd00093">
    <property type="entry name" value="HTH_XRE"/>
    <property type="match status" value="1"/>
</dbReference>
<dbReference type="PANTHER" id="PTHR35010">
    <property type="entry name" value="BLL4672 PROTEIN-RELATED"/>
    <property type="match status" value="1"/>
</dbReference>
<dbReference type="InterPro" id="IPR001387">
    <property type="entry name" value="Cro/C1-type_HTH"/>
</dbReference>
<keyword evidence="4" id="KW-1185">Reference proteome</keyword>
<gene>
    <name evidence="3" type="ORF">Arub01_58010</name>
</gene>
<dbReference type="SMART" id="SM00530">
    <property type="entry name" value="HTH_XRE"/>
    <property type="match status" value="1"/>
</dbReference>
<feature type="domain" description="HTH cro/C1-type" evidence="2">
    <location>
        <begin position="35"/>
        <end position="84"/>
    </location>
</feature>
<dbReference type="Proteomes" id="UP001165124">
    <property type="component" value="Unassembled WGS sequence"/>
</dbReference>
<dbReference type="GO" id="GO:0003677">
    <property type="term" value="F:DNA binding"/>
    <property type="evidence" value="ECO:0007669"/>
    <property type="project" value="InterPro"/>
</dbReference>
<accession>A0A9W6Q2Y5</accession>
<protein>
    <submittedName>
        <fullName evidence="3">Transcriptional regulator</fullName>
    </submittedName>
</protein>
<dbReference type="EMBL" id="BSRZ01000026">
    <property type="protein sequence ID" value="GLW67558.1"/>
    <property type="molecule type" value="Genomic_DNA"/>
</dbReference>
<sequence>MTKNGELREFLRSRRARLRPEDVGIQTDGRRRVPGLRREEVAMLAGVSLDYYTRLEQGRRNLQPSDQVLDAIARALRLAEVERLYLHNLVRSTVAVSEPAEPRLAPLGAGTRVMLDALGIPAIIVDVRGDVHAVNRLGRALLPGLEPGASHLRWLFLDPATRDLLTDWEMMARVSVGVLREAAARYPRDRRLHALIGELSVASPEFRNWWADHEVETRCQGPKRFRHPVVGELTLHVEALQLQDRERWVYAYSAEPGSPSAEALRLLGTWAATEDTTPEAAPRPPDGHSVRMGGVVKNGRSSTHS</sequence>
<dbReference type="PANTHER" id="PTHR35010:SF2">
    <property type="entry name" value="BLL4672 PROTEIN"/>
    <property type="match status" value="1"/>
</dbReference>
<dbReference type="InterPro" id="IPR010982">
    <property type="entry name" value="Lambda_DNA-bd_dom_sf"/>
</dbReference>
<dbReference type="SUPFAM" id="SSF47413">
    <property type="entry name" value="lambda repressor-like DNA-binding domains"/>
    <property type="match status" value="1"/>
</dbReference>
<name>A0A9W6Q2Y5_9ACTN</name>
<reference evidence="3" key="1">
    <citation type="submission" date="2023-02" db="EMBL/GenBank/DDBJ databases">
        <title>Actinomadura rubrobrunea NBRC 14622.</title>
        <authorList>
            <person name="Ichikawa N."/>
            <person name="Sato H."/>
            <person name="Tonouchi N."/>
        </authorList>
    </citation>
    <scope>NUCLEOTIDE SEQUENCE</scope>
    <source>
        <strain evidence="3">NBRC 14622</strain>
    </source>
</reference>
<dbReference type="Pfam" id="PF17765">
    <property type="entry name" value="MLTR_LBD"/>
    <property type="match status" value="1"/>
</dbReference>
<dbReference type="Gene3D" id="1.10.260.40">
    <property type="entry name" value="lambda repressor-like DNA-binding domains"/>
    <property type="match status" value="1"/>
</dbReference>
<dbReference type="InterPro" id="IPR041413">
    <property type="entry name" value="MLTR_LBD"/>
</dbReference>
<evidence type="ECO:0000259" key="2">
    <source>
        <dbReference type="PROSITE" id="PS50943"/>
    </source>
</evidence>
<dbReference type="Gene3D" id="3.30.450.180">
    <property type="match status" value="1"/>
</dbReference>
<evidence type="ECO:0000256" key="1">
    <source>
        <dbReference type="SAM" id="MobiDB-lite"/>
    </source>
</evidence>
<comment type="caution">
    <text evidence="3">The sequence shown here is derived from an EMBL/GenBank/DDBJ whole genome shotgun (WGS) entry which is preliminary data.</text>
</comment>
<evidence type="ECO:0000313" key="3">
    <source>
        <dbReference type="EMBL" id="GLW67558.1"/>
    </source>
</evidence>
<dbReference type="Pfam" id="PF13560">
    <property type="entry name" value="HTH_31"/>
    <property type="match status" value="1"/>
</dbReference>
<feature type="region of interest" description="Disordered" evidence="1">
    <location>
        <begin position="275"/>
        <end position="305"/>
    </location>
</feature>
<dbReference type="PROSITE" id="PS50943">
    <property type="entry name" value="HTH_CROC1"/>
    <property type="match status" value="1"/>
</dbReference>
<evidence type="ECO:0000313" key="4">
    <source>
        <dbReference type="Proteomes" id="UP001165124"/>
    </source>
</evidence>
<dbReference type="AlphaFoldDB" id="A0A9W6Q2Y5"/>
<organism evidence="3 4">
    <name type="scientific">Actinomadura rubrobrunea</name>
    <dbReference type="NCBI Taxonomy" id="115335"/>
    <lineage>
        <taxon>Bacteria</taxon>
        <taxon>Bacillati</taxon>
        <taxon>Actinomycetota</taxon>
        <taxon>Actinomycetes</taxon>
        <taxon>Streptosporangiales</taxon>
        <taxon>Thermomonosporaceae</taxon>
        <taxon>Actinomadura</taxon>
    </lineage>
</organism>